<dbReference type="SUPFAM" id="SSF82185">
    <property type="entry name" value="Histone H3 K4-specific methyltransferase SET7/9 N-terminal domain"/>
    <property type="match status" value="2"/>
</dbReference>
<dbReference type="EMBL" id="RQFD01000001">
    <property type="protein sequence ID" value="TGK54244.1"/>
    <property type="molecule type" value="Genomic_DNA"/>
</dbReference>
<dbReference type="SMART" id="SM00698">
    <property type="entry name" value="MORN"/>
    <property type="match status" value="2"/>
</dbReference>
<proteinExistence type="predicted"/>
<organism evidence="2 3">
    <name type="scientific">Leptospira bouyouniensis</name>
    <dbReference type="NCBI Taxonomy" id="2484911"/>
    <lineage>
        <taxon>Bacteria</taxon>
        <taxon>Pseudomonadati</taxon>
        <taxon>Spirochaetota</taxon>
        <taxon>Spirochaetia</taxon>
        <taxon>Leptospirales</taxon>
        <taxon>Leptospiraceae</taxon>
        <taxon>Leptospira</taxon>
    </lineage>
</organism>
<keyword evidence="1" id="KW-0677">Repeat</keyword>
<dbReference type="PANTHER" id="PTHR43215:SF14">
    <property type="entry name" value="RADIAL SPOKE HEAD 1 HOMOLOG"/>
    <property type="match status" value="1"/>
</dbReference>
<name>A0ABY2L9Q4_9LEPT</name>
<dbReference type="InterPro" id="IPR003409">
    <property type="entry name" value="MORN"/>
</dbReference>
<evidence type="ECO:0000313" key="2">
    <source>
        <dbReference type="EMBL" id="TGK54244.1"/>
    </source>
</evidence>
<sequence length="338" mass="37416">MKIYLLTISLIFFNSCQTTREKFWKESNQHKLVATCKDIAAVTAKTGECIQKTCKPGVCKTGNCLNGKGSMLFPEGSSYVGSFVDGEFQGKGTLNLCDGAVIEGAFQNGFAAGEANLFLADGSRYKGPVVNSKPQGYGMWVSADRSLLYEGDFSDGKKSGYGILESSDGGTWQGEFKNDQLDGEARFKNKEFSLNGKWKAGKQIGEHKYLDINGPGYVRFSDDGTILEAKTAEDIKNDRVAMQIFARALKAQKDQSDLRKDKDFCNKLMYQLADFVGSSKHIGCSAQCRSACGNMWDINSKDGDRCERQCRLCWQVLEFEPNDCKSVSPYPMVMPDRI</sequence>
<dbReference type="Gene3D" id="2.20.110.10">
    <property type="entry name" value="Histone H3 K4-specific methyltransferase SET7/9 N-terminal domain"/>
    <property type="match status" value="2"/>
</dbReference>
<dbReference type="PANTHER" id="PTHR43215">
    <property type="entry name" value="RADIAL SPOKE HEAD 1 HOMOLOG"/>
    <property type="match status" value="1"/>
</dbReference>
<evidence type="ECO:0000256" key="1">
    <source>
        <dbReference type="ARBA" id="ARBA00022737"/>
    </source>
</evidence>
<accession>A0ABY2L9Q4</accession>
<comment type="caution">
    <text evidence="2">The sequence shown here is derived from an EMBL/GenBank/DDBJ whole genome shotgun (WGS) entry which is preliminary data.</text>
</comment>
<protein>
    <recommendedName>
        <fullName evidence="4">MORN repeat protein</fullName>
    </recommendedName>
</protein>
<dbReference type="Proteomes" id="UP000297617">
    <property type="component" value="Unassembled WGS sequence"/>
</dbReference>
<keyword evidence="3" id="KW-1185">Reference proteome</keyword>
<dbReference type="Pfam" id="PF02493">
    <property type="entry name" value="MORN"/>
    <property type="match status" value="3"/>
</dbReference>
<evidence type="ECO:0000313" key="3">
    <source>
        <dbReference type="Proteomes" id="UP000297617"/>
    </source>
</evidence>
<reference evidence="3" key="1">
    <citation type="journal article" date="2019" name="PLoS Negl. Trop. Dis.">
        <title>Revisiting the worldwide diversity of Leptospira species in the environment.</title>
        <authorList>
            <person name="Vincent A.T."/>
            <person name="Schiettekatte O."/>
            <person name="Bourhy P."/>
            <person name="Veyrier F.J."/>
            <person name="Picardeau M."/>
        </authorList>
    </citation>
    <scope>NUCLEOTIDE SEQUENCE [LARGE SCALE GENOMIC DNA]</scope>
    <source>
        <strain evidence="3">201800295</strain>
    </source>
</reference>
<evidence type="ECO:0008006" key="4">
    <source>
        <dbReference type="Google" id="ProtNLM"/>
    </source>
</evidence>
<gene>
    <name evidence="2" type="ORF">EHQ10_00320</name>
</gene>